<feature type="domain" description="Amine oxidase" evidence="8">
    <location>
        <begin position="11"/>
        <end position="420"/>
    </location>
</feature>
<dbReference type="Gene3D" id="1.10.3110.10">
    <property type="entry name" value="protoporphyrinogen ix oxidase, domain 3"/>
    <property type="match status" value="1"/>
</dbReference>
<comment type="subcellular location">
    <subcellularLocation>
        <location evidence="7">Cytoplasm</location>
    </subcellularLocation>
</comment>
<dbReference type="GO" id="GO:0006783">
    <property type="term" value="P:heme biosynthetic process"/>
    <property type="evidence" value="ECO:0007669"/>
    <property type="project" value="UniProtKB-UniRule"/>
</dbReference>
<comment type="caution">
    <text evidence="9">The sequence shown here is derived from an EMBL/GenBank/DDBJ whole genome shotgun (WGS) entry which is preliminary data.</text>
</comment>
<protein>
    <recommendedName>
        <fullName evidence="7">Coproporphyrinogen III oxidase</fullName>
        <ecNumber evidence="7">1.3.3.15</ecNumber>
    </recommendedName>
</protein>
<dbReference type="Pfam" id="PF01593">
    <property type="entry name" value="Amino_oxidase"/>
    <property type="match status" value="1"/>
</dbReference>
<dbReference type="InterPro" id="IPR002937">
    <property type="entry name" value="Amino_oxidase"/>
</dbReference>
<organism evidence="9">
    <name type="scientific">Aquifex aeolicus</name>
    <dbReference type="NCBI Taxonomy" id="63363"/>
    <lineage>
        <taxon>Bacteria</taxon>
        <taxon>Pseudomonadati</taxon>
        <taxon>Aquificota</taxon>
        <taxon>Aquificia</taxon>
        <taxon>Aquificales</taxon>
        <taxon>Aquificaceae</taxon>
        <taxon>Aquifex</taxon>
    </lineage>
</organism>
<dbReference type="GO" id="GO:0004729">
    <property type="term" value="F:oxygen-dependent protoporphyrinogen oxidase activity"/>
    <property type="evidence" value="ECO:0007669"/>
    <property type="project" value="UniProtKB-UniRule"/>
</dbReference>
<dbReference type="AlphaFoldDB" id="A0A7C5L5N9"/>
<comment type="catalytic activity">
    <reaction evidence="7">
        <text>coproporphyrinogen III + 3 O2 = coproporphyrin III + 3 H2O2</text>
        <dbReference type="Rhea" id="RHEA:43436"/>
        <dbReference type="ChEBI" id="CHEBI:15379"/>
        <dbReference type="ChEBI" id="CHEBI:16240"/>
        <dbReference type="ChEBI" id="CHEBI:57309"/>
        <dbReference type="ChEBI" id="CHEBI:131725"/>
        <dbReference type="EC" id="1.3.3.15"/>
    </reaction>
</comment>
<keyword evidence="3 7" id="KW-0274">FAD</keyword>
<dbReference type="PANTHER" id="PTHR42923:SF3">
    <property type="entry name" value="PROTOPORPHYRINOGEN OXIDASE"/>
    <property type="match status" value="1"/>
</dbReference>
<dbReference type="UniPathway" id="UPA00252"/>
<evidence type="ECO:0000259" key="8">
    <source>
        <dbReference type="Pfam" id="PF01593"/>
    </source>
</evidence>
<dbReference type="NCBIfam" id="TIGR00562">
    <property type="entry name" value="proto_IX_ox"/>
    <property type="match status" value="1"/>
</dbReference>
<evidence type="ECO:0000256" key="2">
    <source>
        <dbReference type="ARBA" id="ARBA00022630"/>
    </source>
</evidence>
<keyword evidence="5 7" id="KW-0560">Oxidoreductase</keyword>
<comment type="cofactor">
    <cofactor evidence="1 7">
        <name>FAD</name>
        <dbReference type="ChEBI" id="CHEBI:57692"/>
    </cofactor>
</comment>
<evidence type="ECO:0000256" key="6">
    <source>
        <dbReference type="ARBA" id="ARBA00023133"/>
    </source>
</evidence>
<comment type="similarity">
    <text evidence="7">Belongs to the protoporphyrinogen/coproporphyrinogen oxidase family. Coproporphyrinogen III oxidase subfamily.</text>
</comment>
<dbReference type="EC" id="1.3.3.15" evidence="7"/>
<dbReference type="InterPro" id="IPR050464">
    <property type="entry name" value="Zeta_carotene_desat/Oxidored"/>
</dbReference>
<accession>A0A7C5L5N9</accession>
<dbReference type="PANTHER" id="PTHR42923">
    <property type="entry name" value="PROTOPORPHYRINOGEN OXIDASE"/>
    <property type="match status" value="1"/>
</dbReference>
<keyword evidence="4" id="KW-0809">Transit peptide</keyword>
<comment type="function">
    <text evidence="7">Involved in coproporphyrin-dependent heme b biosynthesis. Catalyzes the oxidation of coproporphyrinogen III to coproporphyrin III.</text>
</comment>
<comment type="pathway">
    <text evidence="7">Porphyrin-containing compound metabolism; protoheme biosynthesis.</text>
</comment>
<dbReference type="Proteomes" id="UP000885792">
    <property type="component" value="Unassembled WGS sequence"/>
</dbReference>
<evidence type="ECO:0000256" key="1">
    <source>
        <dbReference type="ARBA" id="ARBA00001974"/>
    </source>
</evidence>
<name>A0A7C5L5N9_AQUAO</name>
<keyword evidence="6 7" id="KW-0350">Heme biosynthesis</keyword>
<evidence type="ECO:0000313" key="9">
    <source>
        <dbReference type="EMBL" id="HHJ63387.1"/>
    </source>
</evidence>
<keyword evidence="7" id="KW-0963">Cytoplasm</keyword>
<dbReference type="InterPro" id="IPR036188">
    <property type="entry name" value="FAD/NAD-bd_sf"/>
</dbReference>
<evidence type="ECO:0000256" key="5">
    <source>
        <dbReference type="ARBA" id="ARBA00023002"/>
    </source>
</evidence>
<evidence type="ECO:0000256" key="7">
    <source>
        <dbReference type="RuleBase" id="RU364052"/>
    </source>
</evidence>
<evidence type="ECO:0000256" key="3">
    <source>
        <dbReference type="ARBA" id="ARBA00022827"/>
    </source>
</evidence>
<sequence length="437" mass="48527">MKRVVIVGSGISGLSLAFRLKRRGCEVTLYEKEGEAGGNIRTRSESGYLFELGPQTILADEKILTFFRELDLKPLRAEPSSKNRFIYRDGRLVPLPLNPVAFLTSPLLSLKAKLRVLKEPWIPPSAGEEESVADFVRRRLGAEFLDYIVAPFVSGVYAGDPEQLSVRYATRKVYALEREFGSLIRGALKKKALGPGGVLISFEGGLRELVERLSQELEVRKSCSVLSVRRKGEGFLLETCRGEDETETLVLSCPAYTTASLLAEISGGASRAFEEIDYVPLVVVNVGVKSGRVPEGFGLLVPRREGKRILGVIFSSKLFPGRAPEGRDLLTVYLGGATDREVIDLSEEEVTDIVVRELKDILNTEDPEFVHVQKWRRAIPQYGIGYGRYLNLASELEKSHRGLYLTGNYLSGVSVADCLRNSEEVLRRMEEAGELPR</sequence>
<dbReference type="Gene3D" id="3.90.660.20">
    <property type="entry name" value="Protoporphyrinogen oxidase, mitochondrial, domain 2"/>
    <property type="match status" value="1"/>
</dbReference>
<keyword evidence="2 7" id="KW-0285">Flavoprotein</keyword>
<dbReference type="FunFam" id="1.10.3110.10:FF:000002">
    <property type="entry name" value="Protoporphyrinogen oxidase"/>
    <property type="match status" value="1"/>
</dbReference>
<gene>
    <name evidence="9" type="primary">hemG</name>
    <name evidence="9" type="ORF">ENJ61_00610</name>
</gene>
<dbReference type="PRINTS" id="PR00419">
    <property type="entry name" value="ADXRDTASE"/>
</dbReference>
<dbReference type="SUPFAM" id="SSF51905">
    <property type="entry name" value="FAD/NAD(P)-binding domain"/>
    <property type="match status" value="1"/>
</dbReference>
<dbReference type="InterPro" id="IPR004572">
    <property type="entry name" value="Protoporphyrinogen_oxidase"/>
</dbReference>
<dbReference type="SUPFAM" id="SSF54373">
    <property type="entry name" value="FAD-linked reductases, C-terminal domain"/>
    <property type="match status" value="1"/>
</dbReference>
<dbReference type="EMBL" id="DRNB01000015">
    <property type="protein sequence ID" value="HHJ63387.1"/>
    <property type="molecule type" value="Genomic_DNA"/>
</dbReference>
<evidence type="ECO:0000256" key="4">
    <source>
        <dbReference type="ARBA" id="ARBA00022946"/>
    </source>
</evidence>
<dbReference type="GO" id="GO:0005737">
    <property type="term" value="C:cytoplasm"/>
    <property type="evidence" value="ECO:0007669"/>
    <property type="project" value="UniProtKB-SubCell"/>
</dbReference>
<dbReference type="Gene3D" id="3.50.50.60">
    <property type="entry name" value="FAD/NAD(P)-binding domain"/>
    <property type="match status" value="1"/>
</dbReference>
<reference evidence="9" key="1">
    <citation type="journal article" date="2020" name="mSystems">
        <title>Genome- and Community-Level Interaction Insights into Carbon Utilization and Element Cycling Functions of Hydrothermarchaeota in Hydrothermal Sediment.</title>
        <authorList>
            <person name="Zhou Z."/>
            <person name="Liu Y."/>
            <person name="Xu W."/>
            <person name="Pan J."/>
            <person name="Luo Z.H."/>
            <person name="Li M."/>
        </authorList>
    </citation>
    <scope>NUCLEOTIDE SEQUENCE [LARGE SCALE GENOMIC DNA]</scope>
    <source>
        <strain evidence="9">HyVt-501</strain>
    </source>
</reference>
<proteinExistence type="inferred from homology"/>